<feature type="non-terminal residue" evidence="1">
    <location>
        <position position="66"/>
    </location>
</feature>
<sequence length="66" mass="7413">VVVNKYNSSGESKAALQKYNTYVGSGLICRVHEKVSQTDMSDVEHNAFELCCPQAAFWQCLYDAKH</sequence>
<protein>
    <submittedName>
        <fullName evidence="1">17147_t:CDS:1</fullName>
    </submittedName>
</protein>
<reference evidence="1" key="1">
    <citation type="submission" date="2021-06" db="EMBL/GenBank/DDBJ databases">
        <authorList>
            <person name="Kallberg Y."/>
            <person name="Tangrot J."/>
            <person name="Rosling A."/>
        </authorList>
    </citation>
    <scope>NUCLEOTIDE SEQUENCE</scope>
    <source>
        <strain evidence="1">MA461A</strain>
    </source>
</reference>
<proteinExistence type="predicted"/>
<accession>A0ACA9SEE1</accession>
<name>A0ACA9SEE1_9GLOM</name>
<evidence type="ECO:0000313" key="1">
    <source>
        <dbReference type="EMBL" id="CAG8835499.1"/>
    </source>
</evidence>
<dbReference type="Proteomes" id="UP000789920">
    <property type="component" value="Unassembled WGS sequence"/>
</dbReference>
<organism evidence="1 2">
    <name type="scientific">Racocetra persica</name>
    <dbReference type="NCBI Taxonomy" id="160502"/>
    <lineage>
        <taxon>Eukaryota</taxon>
        <taxon>Fungi</taxon>
        <taxon>Fungi incertae sedis</taxon>
        <taxon>Mucoromycota</taxon>
        <taxon>Glomeromycotina</taxon>
        <taxon>Glomeromycetes</taxon>
        <taxon>Diversisporales</taxon>
        <taxon>Gigasporaceae</taxon>
        <taxon>Racocetra</taxon>
    </lineage>
</organism>
<evidence type="ECO:0000313" key="2">
    <source>
        <dbReference type="Proteomes" id="UP000789920"/>
    </source>
</evidence>
<gene>
    <name evidence="1" type="ORF">RPERSI_LOCUS29574</name>
</gene>
<keyword evidence="2" id="KW-1185">Reference proteome</keyword>
<dbReference type="EMBL" id="CAJVQC010112062">
    <property type="protein sequence ID" value="CAG8835499.1"/>
    <property type="molecule type" value="Genomic_DNA"/>
</dbReference>
<feature type="non-terminal residue" evidence="1">
    <location>
        <position position="1"/>
    </location>
</feature>
<comment type="caution">
    <text evidence="1">The sequence shown here is derived from an EMBL/GenBank/DDBJ whole genome shotgun (WGS) entry which is preliminary data.</text>
</comment>